<feature type="region of interest" description="Disordered" evidence="1">
    <location>
        <begin position="1"/>
        <end position="30"/>
    </location>
</feature>
<dbReference type="PANTHER" id="PTHR28173">
    <property type="entry name" value="RIBONUCLEASES P/MRP PROTEIN SUBUNIT POP8"/>
    <property type="match status" value="1"/>
</dbReference>
<dbReference type="InterPro" id="IPR049128">
    <property type="entry name" value="Pop8-like_dom"/>
</dbReference>
<dbReference type="Pfam" id="PF20976">
    <property type="entry name" value="Pop8"/>
    <property type="match status" value="1"/>
</dbReference>
<evidence type="ECO:0000313" key="4">
    <source>
        <dbReference type="Proteomes" id="UP000324767"/>
    </source>
</evidence>
<evidence type="ECO:0000313" key="3">
    <source>
        <dbReference type="EMBL" id="KAA6412008.1"/>
    </source>
</evidence>
<dbReference type="GO" id="GO:0000294">
    <property type="term" value="P:nuclear-transcribed mRNA catabolic process, RNase MRP-dependent"/>
    <property type="evidence" value="ECO:0007669"/>
    <property type="project" value="TreeGrafter"/>
</dbReference>
<feature type="compositionally biased region" description="Low complexity" evidence="1">
    <location>
        <begin position="21"/>
        <end position="30"/>
    </location>
</feature>
<dbReference type="InterPro" id="IPR020347">
    <property type="entry name" value="Pop8"/>
</dbReference>
<organism evidence="3 4">
    <name type="scientific">Lasallia pustulata</name>
    <dbReference type="NCBI Taxonomy" id="136370"/>
    <lineage>
        <taxon>Eukaryota</taxon>
        <taxon>Fungi</taxon>
        <taxon>Dikarya</taxon>
        <taxon>Ascomycota</taxon>
        <taxon>Pezizomycotina</taxon>
        <taxon>Lecanoromycetes</taxon>
        <taxon>OSLEUM clade</taxon>
        <taxon>Umbilicariomycetidae</taxon>
        <taxon>Umbilicariales</taxon>
        <taxon>Umbilicariaceae</taxon>
        <taxon>Lasallia</taxon>
    </lineage>
</organism>
<gene>
    <name evidence="3" type="ORF">FRX48_04158</name>
</gene>
<proteinExistence type="predicted"/>
<dbReference type="GO" id="GO:0000172">
    <property type="term" value="C:ribonuclease MRP complex"/>
    <property type="evidence" value="ECO:0007669"/>
    <property type="project" value="InterPro"/>
</dbReference>
<dbReference type="GO" id="GO:0005655">
    <property type="term" value="C:nucleolar ribonuclease P complex"/>
    <property type="evidence" value="ECO:0007669"/>
    <property type="project" value="InterPro"/>
</dbReference>
<accession>A0A5M8PSS7</accession>
<feature type="compositionally biased region" description="Low complexity" evidence="1">
    <location>
        <begin position="1"/>
        <end position="10"/>
    </location>
</feature>
<dbReference type="GO" id="GO:0000171">
    <property type="term" value="F:ribonuclease MRP activity"/>
    <property type="evidence" value="ECO:0007669"/>
    <property type="project" value="TreeGrafter"/>
</dbReference>
<dbReference type="PANTHER" id="PTHR28173:SF1">
    <property type="entry name" value="RIBONUCLEASES P_MRP PROTEIN SUBUNIT POP8"/>
    <property type="match status" value="1"/>
</dbReference>
<sequence length="152" mass="15919">MSPHTLTSPPSASPSPPKRPNPSTTTTNPATLTFTIRAPPYTYLHLSLFSPSTPTHTATTPLDAVTARTHLTSALSQFLGLTGTAISIDILHLSGPDVWIRVPREDGAAVVAALSAWVGDKEGRGVGWRVRGKADWLGVLPDGGGQGDLFDG</sequence>
<evidence type="ECO:0000259" key="2">
    <source>
        <dbReference type="Pfam" id="PF20976"/>
    </source>
</evidence>
<dbReference type="GO" id="GO:0004526">
    <property type="term" value="F:ribonuclease P activity"/>
    <property type="evidence" value="ECO:0007669"/>
    <property type="project" value="TreeGrafter"/>
</dbReference>
<dbReference type="AlphaFoldDB" id="A0A5M8PSS7"/>
<feature type="domain" description="Ribonucleases P/MRP subunit Pop8-like" evidence="2">
    <location>
        <begin position="40"/>
        <end position="117"/>
    </location>
</feature>
<dbReference type="EMBL" id="VXIT01000006">
    <property type="protein sequence ID" value="KAA6412008.1"/>
    <property type="molecule type" value="Genomic_DNA"/>
</dbReference>
<dbReference type="GO" id="GO:0034965">
    <property type="term" value="P:intronic box C/D snoRNA processing"/>
    <property type="evidence" value="ECO:0007669"/>
    <property type="project" value="TreeGrafter"/>
</dbReference>
<dbReference type="Proteomes" id="UP000324767">
    <property type="component" value="Unassembled WGS sequence"/>
</dbReference>
<comment type="caution">
    <text evidence="3">The sequence shown here is derived from an EMBL/GenBank/DDBJ whole genome shotgun (WGS) entry which is preliminary data.</text>
</comment>
<protein>
    <recommendedName>
        <fullName evidence="2">Ribonucleases P/MRP subunit Pop8-like domain-containing protein</fullName>
    </recommendedName>
</protein>
<evidence type="ECO:0000256" key="1">
    <source>
        <dbReference type="SAM" id="MobiDB-lite"/>
    </source>
</evidence>
<dbReference type="GO" id="GO:0008033">
    <property type="term" value="P:tRNA processing"/>
    <property type="evidence" value="ECO:0007669"/>
    <property type="project" value="InterPro"/>
</dbReference>
<name>A0A5M8PSS7_9LECA</name>
<reference evidence="3 4" key="1">
    <citation type="submission" date="2019-09" db="EMBL/GenBank/DDBJ databases">
        <title>The hologenome of the rock-dwelling lichen Lasallia pustulata.</title>
        <authorList>
            <person name="Greshake Tzovaras B."/>
            <person name="Segers F."/>
            <person name="Bicker A."/>
            <person name="Dal Grande F."/>
            <person name="Otte J."/>
            <person name="Hankeln T."/>
            <person name="Schmitt I."/>
            <person name="Ebersberger I."/>
        </authorList>
    </citation>
    <scope>NUCLEOTIDE SEQUENCE [LARGE SCALE GENOMIC DNA]</scope>
    <source>
        <strain evidence="3">A1-1</strain>
    </source>
</reference>
<feature type="compositionally biased region" description="Pro residues" evidence="1">
    <location>
        <begin position="11"/>
        <end position="20"/>
    </location>
</feature>
<dbReference type="OrthoDB" id="5530243at2759"/>